<dbReference type="PROSITE" id="PS50825">
    <property type="entry name" value="HYR"/>
    <property type="match status" value="2"/>
</dbReference>
<evidence type="ECO:0000256" key="1">
    <source>
        <dbReference type="ARBA" id="ARBA00022729"/>
    </source>
</evidence>
<dbReference type="PANTHER" id="PTHR24273">
    <property type="entry name" value="FI04643P-RELATED"/>
    <property type="match status" value="1"/>
</dbReference>
<accession>A0ABY8KQI3</accession>
<keyword evidence="1 3" id="KW-0732">Signal</keyword>
<feature type="domain" description="HYR" evidence="4">
    <location>
        <begin position="267"/>
        <end position="351"/>
    </location>
</feature>
<feature type="signal peptide" evidence="3">
    <location>
        <begin position="1"/>
        <end position="20"/>
    </location>
</feature>
<evidence type="ECO:0000259" key="4">
    <source>
        <dbReference type="PROSITE" id="PS50825"/>
    </source>
</evidence>
<feature type="domain" description="HYR" evidence="4">
    <location>
        <begin position="1088"/>
        <end position="1175"/>
    </location>
</feature>
<evidence type="ECO:0000313" key="5">
    <source>
        <dbReference type="EMBL" id="WGF91262.1"/>
    </source>
</evidence>
<dbReference type="InterPro" id="IPR013320">
    <property type="entry name" value="ConA-like_dom_sf"/>
</dbReference>
<dbReference type="InterPro" id="IPR003410">
    <property type="entry name" value="HYR_dom"/>
</dbReference>
<name>A0ABY8KQI3_9FLAO</name>
<dbReference type="Pfam" id="PF02494">
    <property type="entry name" value="HYR"/>
    <property type="match status" value="2"/>
</dbReference>
<dbReference type="NCBIfam" id="TIGR04183">
    <property type="entry name" value="Por_Secre_tail"/>
    <property type="match status" value="1"/>
</dbReference>
<evidence type="ECO:0000256" key="2">
    <source>
        <dbReference type="ARBA" id="ARBA00022737"/>
    </source>
</evidence>
<dbReference type="Gene3D" id="2.60.40.10">
    <property type="entry name" value="Immunoglobulins"/>
    <property type="match status" value="2"/>
</dbReference>
<evidence type="ECO:0000256" key="3">
    <source>
        <dbReference type="SAM" id="SignalP"/>
    </source>
</evidence>
<dbReference type="RefSeq" id="WP_279447212.1">
    <property type="nucleotide sequence ID" value="NZ_CP122379.1"/>
</dbReference>
<evidence type="ECO:0000313" key="6">
    <source>
        <dbReference type="Proteomes" id="UP001238523"/>
    </source>
</evidence>
<reference evidence="5 6" key="1">
    <citation type="submission" date="2023-04" db="EMBL/GenBank/DDBJ databases">
        <title>Taxonomic identification of the Arctic strain Aequorivita sp. nov. and transcriptomic analysis in response to temperature stress.</title>
        <authorList>
            <person name="Liu W."/>
            <person name="Cong B."/>
            <person name="Lin J."/>
        </authorList>
    </citation>
    <scope>NUCLEOTIDE SEQUENCE [LARGE SCALE GENOMIC DNA]</scope>
    <source>
        <strain evidence="5 6">Ant34-E75</strain>
    </source>
</reference>
<dbReference type="Pfam" id="PF18962">
    <property type="entry name" value="Por_Secre_tail"/>
    <property type="match status" value="1"/>
</dbReference>
<dbReference type="PANTHER" id="PTHR24273:SF32">
    <property type="entry name" value="HYALIN"/>
    <property type="match status" value="1"/>
</dbReference>
<protein>
    <submittedName>
        <fullName evidence="5">HYR domain-containing protein</fullName>
    </submittedName>
</protein>
<dbReference type="InterPro" id="IPR026444">
    <property type="entry name" value="Secre_tail"/>
</dbReference>
<dbReference type="SUPFAM" id="SSF49899">
    <property type="entry name" value="Concanavalin A-like lectins/glucanases"/>
    <property type="match status" value="2"/>
</dbReference>
<dbReference type="InterPro" id="IPR013783">
    <property type="entry name" value="Ig-like_fold"/>
</dbReference>
<keyword evidence="2" id="KW-0677">Repeat</keyword>
<gene>
    <name evidence="5" type="ORF">QCQ61_08515</name>
</gene>
<dbReference type="Proteomes" id="UP001238523">
    <property type="component" value="Chromosome"/>
</dbReference>
<keyword evidence="6" id="KW-1185">Reference proteome</keyword>
<proteinExistence type="predicted"/>
<feature type="chain" id="PRO_5045505321" evidence="3">
    <location>
        <begin position="21"/>
        <end position="1264"/>
    </location>
</feature>
<sequence length="1264" mass="130956">MKKITLTLLLLFFTVGSVFSQCIGTSQYLTKTANNDGSVQSITTCNFGGEYTRVNGLIIGSNYEFTSTNGYLTITDLTNNVLGFGVSPVVVNAMSVTSIRIHLHSSPAPSCGTASTCLNATLQNLTPPPPPANDLCSGAFEITGDGTVAGTTLLATVDSPGTCNSVSVTAPGVWYYFDDVSGSGSAVTINTCSAVGYDTRLSVYSGTCGTLICETANDDMTPACPSGSFRSEVTFNTDGSSRYYVLVHGFSSNAGDFELNISGFPVLSTGNPPTIVCPANITANNDPGTCGAVVNFAGVAFDDEDGNISGDIVATPASGSVFPVGDTMVTLSVTDSDGNTETCDFMVTVVDDEDPVAVCQDITIDLDPTTGMATITPADLDNGSTDNCAITAMTLDVSSFDCSMVGANTVTMTVTDAAGNTATCTSTVTVQDVTAPEVFCVGGFGIFSESEDFEGATIPTGWTTVIESGGQDWTFGSGAMPGGADFPTNAAIFDDDAAGSGPANLARLLSPAYDLTGASNVQLSFDYSLQDFAGSGTFEAEVWDGAAWQQILFVDVDTDPVNTGDIDVSAFVNAAFQVRYTYDDEDDWAWGAGVDNFLLTYEAAAGGGLDVFLDVNGVASISPNDLVTGVNEACGYTITAGGTGGGSSESLTTTFAGGNGLDGAMFDVMAINDLTIDSFDVNLDTGITDDIEVYFKTGTWVGSHTNPGDWTLLDTAAGITSAGDGLPTPLNLDLGVTVAAGERVAFYVTTLNGGMNYTNGTTTGNLFASDANLEFYEGRGMGYPFTGGFEPRVFNGNILYTTGGGSGLDFTCADLGENIIEVTVTDASGNASTCMAVVNVIDNIAPVITCGVANITSELTDFEDATIPTGWTTVVTSGSADWAFGSGDMPIGGDFPTNAAIFDDDAAGSGEVNLVTLVSPVYDISAAVTASISFDYALQEFAGDGTLTVEVYDGAAWQQILFVDVDTDPTNSGALDMAAYMNADFQVRFTYDDEGGWAWGAGVDNFQIDYEGVSTGNVVEIELGPDGTTTIDPYSLLSDINEACGIATIAVDVPTVTCADIGTPVMVTVFVSDTSGNLASCVAEVHVVDKLAPVLTCPADQTVDPGPGNIFYIVPDYFATGEAIADDNCTDPVTDTTQDPAPGTALPDGVYTVSFTATDEYGNTSSCDFELTVESVLGVNQNTLEAGVALYPNPASHVVNLVNKTNISLEKMMIYDVNGKLVNQIDLRTMQGEKAVDVSSLAAGVYMVQIIGEKASTVKRLIKE</sequence>
<organism evidence="5 6">
    <name type="scientific">Aequorivita marisscotiae</name>
    <dbReference type="NCBI Taxonomy" id="3040348"/>
    <lineage>
        <taxon>Bacteria</taxon>
        <taxon>Pseudomonadati</taxon>
        <taxon>Bacteroidota</taxon>
        <taxon>Flavobacteriia</taxon>
        <taxon>Flavobacteriales</taxon>
        <taxon>Flavobacteriaceae</taxon>
        <taxon>Aequorivita</taxon>
    </lineage>
</organism>
<dbReference type="EMBL" id="CP122379">
    <property type="protein sequence ID" value="WGF91262.1"/>
    <property type="molecule type" value="Genomic_DNA"/>
</dbReference>